<organism evidence="2 3">
    <name type="scientific">Mixta tenebrionis</name>
    <dbReference type="NCBI Taxonomy" id="2562439"/>
    <lineage>
        <taxon>Bacteria</taxon>
        <taxon>Pseudomonadati</taxon>
        <taxon>Pseudomonadota</taxon>
        <taxon>Gammaproteobacteria</taxon>
        <taxon>Enterobacterales</taxon>
        <taxon>Erwiniaceae</taxon>
        <taxon>Mixta</taxon>
    </lineage>
</organism>
<evidence type="ECO:0000313" key="2">
    <source>
        <dbReference type="EMBL" id="TPW43604.1"/>
    </source>
</evidence>
<keyword evidence="3" id="KW-1185">Reference proteome</keyword>
<feature type="domain" description="Putative Se/S carrier protein-like" evidence="1">
    <location>
        <begin position="5"/>
        <end position="61"/>
    </location>
</feature>
<protein>
    <submittedName>
        <fullName evidence="2">DUF3343 domain-containing protein</fullName>
    </submittedName>
</protein>
<reference evidence="2 3" key="1">
    <citation type="submission" date="2019-06" db="EMBL/GenBank/DDBJ databases">
        <authorList>
            <person name="Yang Y."/>
        </authorList>
    </citation>
    <scope>NUCLEOTIDE SEQUENCE [LARGE SCALE GENOMIC DNA]</scope>
    <source>
        <strain evidence="2 3">BIT-26</strain>
    </source>
</reference>
<accession>A0A506VC49</accession>
<name>A0A506VC49_9GAMM</name>
<sequence length="84" mass="9661">MNSGYLFLFHTPLGAILLKKALARRQIIFHVFDAPRQLTAECGVAVSFTLPDDDEFQYYLNQEVSVVYRLGNDGAPELIWRDER</sequence>
<dbReference type="RefSeq" id="WP_141174799.1">
    <property type="nucleotide sequence ID" value="NZ_JBHUFX010000032.1"/>
</dbReference>
<gene>
    <name evidence="2" type="ORF">FKM52_03400</name>
</gene>
<dbReference type="OrthoDB" id="6464147at2"/>
<dbReference type="InterPro" id="IPR021778">
    <property type="entry name" value="Se/S_carrier-like"/>
</dbReference>
<evidence type="ECO:0000313" key="3">
    <source>
        <dbReference type="Proteomes" id="UP000319523"/>
    </source>
</evidence>
<proteinExistence type="predicted"/>
<comment type="caution">
    <text evidence="2">The sequence shown here is derived from an EMBL/GenBank/DDBJ whole genome shotgun (WGS) entry which is preliminary data.</text>
</comment>
<dbReference type="Proteomes" id="UP000319523">
    <property type="component" value="Unassembled WGS sequence"/>
</dbReference>
<evidence type="ECO:0000259" key="1">
    <source>
        <dbReference type="Pfam" id="PF11823"/>
    </source>
</evidence>
<dbReference type="AlphaFoldDB" id="A0A506VC49"/>
<dbReference type="EMBL" id="VHQI01000002">
    <property type="protein sequence ID" value="TPW43604.1"/>
    <property type="molecule type" value="Genomic_DNA"/>
</dbReference>
<dbReference type="Pfam" id="PF11823">
    <property type="entry name" value="Se_S_carrier"/>
    <property type="match status" value="1"/>
</dbReference>